<comment type="caution">
    <text evidence="2">The sequence shown here is derived from an EMBL/GenBank/DDBJ whole genome shotgun (WGS) entry which is preliminary data.</text>
</comment>
<organism evidence="2 3">
    <name type="scientific">Schaalia odontolytica</name>
    <dbReference type="NCBI Taxonomy" id="1660"/>
    <lineage>
        <taxon>Bacteria</taxon>
        <taxon>Bacillati</taxon>
        <taxon>Actinomycetota</taxon>
        <taxon>Actinomycetes</taxon>
        <taxon>Actinomycetales</taxon>
        <taxon>Actinomycetaceae</taxon>
        <taxon>Schaalia</taxon>
    </lineage>
</organism>
<name>A0A2I1I0W1_9ACTO</name>
<feature type="transmembrane region" description="Helical" evidence="1">
    <location>
        <begin position="61"/>
        <end position="79"/>
    </location>
</feature>
<gene>
    <name evidence="2" type="ORF">CYJ22_03175</name>
</gene>
<feature type="transmembrane region" description="Helical" evidence="1">
    <location>
        <begin position="20"/>
        <end position="40"/>
    </location>
</feature>
<dbReference type="Proteomes" id="UP000234198">
    <property type="component" value="Unassembled WGS sequence"/>
</dbReference>
<sequence length="184" mass="20655">MAIFLWVSTTTYGFTRILSLALAYSVAFRIMFVCLAAIIWQLPRFRRARRAGSASGHRKRPAALALSVFLLVPSAYIALAHGTPVVVDLITGPRTVTVSSCTHEMRTHQIKFVDYRGRPTFSREFTMTLPDGTTRQTVIGLRQFGHAAEIEKPLFEACVRHDGETSMTLDVYYRSWVISGARLD</sequence>
<dbReference type="AlphaFoldDB" id="A0A2I1I0W1"/>
<accession>A0A2I1I0W1</accession>
<keyword evidence="1" id="KW-0812">Transmembrane</keyword>
<reference evidence="2 3" key="1">
    <citation type="submission" date="2017-12" db="EMBL/GenBank/DDBJ databases">
        <title>Phylogenetic diversity of female urinary microbiome.</title>
        <authorList>
            <person name="Thomas-White K."/>
            <person name="Wolfe A.J."/>
        </authorList>
    </citation>
    <scope>NUCLEOTIDE SEQUENCE [LARGE SCALE GENOMIC DNA]</scope>
    <source>
        <strain evidence="2 3">UMB0018</strain>
    </source>
</reference>
<dbReference type="EMBL" id="PKKM01000004">
    <property type="protein sequence ID" value="PKY64771.1"/>
    <property type="molecule type" value="Genomic_DNA"/>
</dbReference>
<protein>
    <submittedName>
        <fullName evidence="2">Uncharacterized protein</fullName>
    </submittedName>
</protein>
<evidence type="ECO:0000313" key="2">
    <source>
        <dbReference type="EMBL" id="PKY64771.1"/>
    </source>
</evidence>
<dbReference type="RefSeq" id="WP_101601035.1">
    <property type="nucleotide sequence ID" value="NZ_PKKM01000004.1"/>
</dbReference>
<evidence type="ECO:0000313" key="3">
    <source>
        <dbReference type="Proteomes" id="UP000234198"/>
    </source>
</evidence>
<keyword evidence="1" id="KW-1133">Transmembrane helix</keyword>
<evidence type="ECO:0000256" key="1">
    <source>
        <dbReference type="SAM" id="Phobius"/>
    </source>
</evidence>
<proteinExistence type="predicted"/>
<keyword evidence="1" id="KW-0472">Membrane</keyword>